<evidence type="ECO:0000313" key="14">
    <source>
        <dbReference type="Proteomes" id="UP000432089"/>
    </source>
</evidence>
<feature type="active site" description="Schiff-base intermediate with substrate" evidence="9">
    <location>
        <position position="211"/>
    </location>
</feature>
<keyword evidence="5" id="KW-0350">Heme biosynthesis</keyword>
<proteinExistence type="inferred from homology"/>
<dbReference type="PIRSF" id="PIRSF001415">
    <property type="entry name" value="Porphbilin_synth"/>
    <property type="match status" value="1"/>
</dbReference>
<dbReference type="Proteomes" id="UP000432089">
    <property type="component" value="Unassembled WGS sequence"/>
</dbReference>
<dbReference type="InterPro" id="IPR001731">
    <property type="entry name" value="ALAD"/>
</dbReference>
<dbReference type="GO" id="GO:0005829">
    <property type="term" value="C:cytosol"/>
    <property type="evidence" value="ECO:0007669"/>
    <property type="project" value="TreeGrafter"/>
</dbReference>
<protein>
    <recommendedName>
        <fullName evidence="4 11">Delta-aminolevulinic acid dehydratase</fullName>
        <ecNumber evidence="3 11">4.2.1.24</ecNumber>
    </recommendedName>
</protein>
<evidence type="ECO:0000256" key="2">
    <source>
        <dbReference type="ARBA" id="ARBA00008055"/>
    </source>
</evidence>
<feature type="active site" description="Schiff-base intermediate with substrate" evidence="9">
    <location>
        <position position="265"/>
    </location>
</feature>
<dbReference type="PROSITE" id="PS00169">
    <property type="entry name" value="D_ALA_DEHYDRATASE"/>
    <property type="match status" value="1"/>
</dbReference>
<dbReference type="Gene3D" id="3.20.20.70">
    <property type="entry name" value="Aldolase class I"/>
    <property type="match status" value="1"/>
</dbReference>
<dbReference type="SMART" id="SM01004">
    <property type="entry name" value="ALAD"/>
    <property type="match status" value="1"/>
</dbReference>
<evidence type="ECO:0000256" key="11">
    <source>
        <dbReference type="RuleBase" id="RU000515"/>
    </source>
</evidence>
<dbReference type="RefSeq" id="WP_150968856.1">
    <property type="nucleotide sequence ID" value="NZ_VZDO01000004.1"/>
</dbReference>
<evidence type="ECO:0000256" key="1">
    <source>
        <dbReference type="ARBA" id="ARBA00004694"/>
    </source>
</evidence>
<dbReference type="FunFam" id="3.20.20.70:FF:000019">
    <property type="entry name" value="Delta-aminolevulinic acid dehydratase"/>
    <property type="match status" value="1"/>
</dbReference>
<keyword evidence="6 11" id="KW-0456">Lyase</keyword>
<evidence type="ECO:0000256" key="8">
    <source>
        <dbReference type="ARBA" id="ARBA00047651"/>
    </source>
</evidence>
<dbReference type="CDD" id="cd04823">
    <property type="entry name" value="ALAD_PBGS_aspartate_rich"/>
    <property type="match status" value="1"/>
</dbReference>
<gene>
    <name evidence="13" type="primary">hemB</name>
    <name evidence="13" type="ORF">F6X38_06775</name>
</gene>
<dbReference type="PANTHER" id="PTHR11458:SF0">
    <property type="entry name" value="DELTA-AMINOLEVULINIC ACID DEHYDRATASE"/>
    <property type="match status" value="1"/>
</dbReference>
<sequence length="342" mass="37221">MDFASDRGIAGRIDAATGGRRLRRLRQHDWTRRLVRETSLAPADLIWPVFVRDGSGADEPVASMPGVVRYSLERVVDAAREARDLGIPVLALFPYTTRDKRDERGSEATNLDNLVCRAVGAIKDAVPEVGVMCDVALDPYTSHGHDGIMRDGRIVNDESVEILCRQALVQAKAGCDIVGPSDMMDGRVAMIRDALDAEGFRDTMIMSYAAKYASAFYGPFREAVGSNDLLKGDKRTYQMDYGNTAEALREAEQDIAEGADMIMVKPGLPYLDVLSRLASEFGMPTFAYQTSGEYSTIEAAAANGWIDGERAMMETLAAFKRAGAAGVLTYFAPRAAKALRAA</sequence>
<reference evidence="13 14" key="1">
    <citation type="submission" date="2019-09" db="EMBL/GenBank/DDBJ databases">
        <title>YIM 132180 draft genome.</title>
        <authorList>
            <person name="Zhang K."/>
        </authorList>
    </citation>
    <scope>NUCLEOTIDE SEQUENCE [LARGE SCALE GENOMIC DNA]</scope>
    <source>
        <strain evidence="13 14">YIM 132180</strain>
    </source>
</reference>
<dbReference type="SUPFAM" id="SSF51569">
    <property type="entry name" value="Aldolase"/>
    <property type="match status" value="1"/>
</dbReference>
<name>A0A7V7PQP9_9HYPH</name>
<dbReference type="Pfam" id="PF00490">
    <property type="entry name" value="ALAD"/>
    <property type="match status" value="1"/>
</dbReference>
<evidence type="ECO:0000313" key="13">
    <source>
        <dbReference type="EMBL" id="KAB0680704.1"/>
    </source>
</evidence>
<dbReference type="InterPro" id="IPR030656">
    <property type="entry name" value="ALAD_AS"/>
</dbReference>
<evidence type="ECO:0000256" key="12">
    <source>
        <dbReference type="RuleBase" id="RU004161"/>
    </source>
</evidence>
<dbReference type="PRINTS" id="PR00144">
    <property type="entry name" value="DALDHYDRTASE"/>
</dbReference>
<keyword evidence="10" id="KW-0460">Magnesium</keyword>
<dbReference type="GO" id="GO:0004655">
    <property type="term" value="F:porphobilinogen synthase activity"/>
    <property type="evidence" value="ECO:0007669"/>
    <property type="project" value="UniProtKB-EC"/>
</dbReference>
<evidence type="ECO:0000256" key="3">
    <source>
        <dbReference type="ARBA" id="ARBA00012053"/>
    </source>
</evidence>
<dbReference type="NCBIfam" id="NF006762">
    <property type="entry name" value="PRK09283.1"/>
    <property type="match status" value="1"/>
</dbReference>
<comment type="caution">
    <text evidence="13">The sequence shown here is derived from an EMBL/GenBank/DDBJ whole genome shotgun (WGS) entry which is preliminary data.</text>
</comment>
<evidence type="ECO:0000256" key="4">
    <source>
        <dbReference type="ARBA" id="ARBA00020771"/>
    </source>
</evidence>
<dbReference type="EC" id="4.2.1.24" evidence="3 11"/>
<feature type="binding site" evidence="10">
    <location>
        <position position="250"/>
    </location>
    <ligand>
        <name>Mg(2+)</name>
        <dbReference type="ChEBI" id="CHEBI:18420"/>
    </ligand>
</feature>
<dbReference type="UniPathway" id="UPA00251">
    <property type="reaction ID" value="UER00318"/>
</dbReference>
<comment type="catalytic activity">
    <reaction evidence="8 11">
        <text>2 5-aminolevulinate = porphobilinogen + 2 H2O + H(+)</text>
        <dbReference type="Rhea" id="RHEA:24064"/>
        <dbReference type="ChEBI" id="CHEBI:15377"/>
        <dbReference type="ChEBI" id="CHEBI:15378"/>
        <dbReference type="ChEBI" id="CHEBI:58126"/>
        <dbReference type="ChEBI" id="CHEBI:356416"/>
        <dbReference type="EC" id="4.2.1.24"/>
    </reaction>
</comment>
<accession>A0A7V7PQP9</accession>
<keyword evidence="14" id="KW-1185">Reference proteome</keyword>
<dbReference type="GO" id="GO:0008270">
    <property type="term" value="F:zinc ion binding"/>
    <property type="evidence" value="ECO:0007669"/>
    <property type="project" value="TreeGrafter"/>
</dbReference>
<keyword evidence="10" id="KW-0479">Metal-binding</keyword>
<evidence type="ECO:0000256" key="9">
    <source>
        <dbReference type="PIRSR" id="PIRSR001415-1"/>
    </source>
</evidence>
<organism evidence="13 14">
    <name type="scientific">Plantimonas leprariae</name>
    <dbReference type="NCBI Taxonomy" id="2615207"/>
    <lineage>
        <taxon>Bacteria</taxon>
        <taxon>Pseudomonadati</taxon>
        <taxon>Pseudomonadota</taxon>
        <taxon>Alphaproteobacteria</taxon>
        <taxon>Hyphomicrobiales</taxon>
        <taxon>Aurantimonadaceae</taxon>
        <taxon>Plantimonas</taxon>
    </lineage>
</organism>
<dbReference type="PANTHER" id="PTHR11458">
    <property type="entry name" value="DELTA-AMINOLEVULINIC ACID DEHYDRATASE"/>
    <property type="match status" value="1"/>
</dbReference>
<evidence type="ECO:0000256" key="10">
    <source>
        <dbReference type="PIRSR" id="PIRSR001415-5"/>
    </source>
</evidence>
<dbReference type="AlphaFoldDB" id="A0A7V7PQP9"/>
<comment type="similarity">
    <text evidence="2 12">Belongs to the ALAD family.</text>
</comment>
<dbReference type="InterPro" id="IPR013785">
    <property type="entry name" value="Aldolase_TIM"/>
</dbReference>
<keyword evidence="7 11" id="KW-0627">Porphyrin biosynthesis</keyword>
<comment type="subunit">
    <text evidence="11">Homooctamer.</text>
</comment>
<evidence type="ECO:0000256" key="7">
    <source>
        <dbReference type="ARBA" id="ARBA00023244"/>
    </source>
</evidence>
<evidence type="ECO:0000256" key="5">
    <source>
        <dbReference type="ARBA" id="ARBA00023133"/>
    </source>
</evidence>
<evidence type="ECO:0000256" key="6">
    <source>
        <dbReference type="ARBA" id="ARBA00023239"/>
    </source>
</evidence>
<dbReference type="GO" id="GO:0006782">
    <property type="term" value="P:protoporphyrinogen IX biosynthetic process"/>
    <property type="evidence" value="ECO:0007669"/>
    <property type="project" value="UniProtKB-UniPathway"/>
</dbReference>
<dbReference type="EMBL" id="VZDO01000004">
    <property type="protein sequence ID" value="KAB0680704.1"/>
    <property type="molecule type" value="Genomic_DNA"/>
</dbReference>
<comment type="pathway">
    <text evidence="1">Porphyrin-containing compound metabolism; protoporphyrin-IX biosynthesis; coproporphyrinogen-III from 5-aminolevulinate: step 1/4.</text>
</comment>